<evidence type="ECO:0008006" key="3">
    <source>
        <dbReference type="Google" id="ProtNLM"/>
    </source>
</evidence>
<dbReference type="Gene3D" id="3.40.50.1110">
    <property type="entry name" value="SGNH hydrolase"/>
    <property type="match status" value="1"/>
</dbReference>
<dbReference type="OrthoDB" id="9049790at2759"/>
<organism evidence="1 2">
    <name type="scientific">Phrynocephalus forsythii</name>
    <dbReference type="NCBI Taxonomy" id="171643"/>
    <lineage>
        <taxon>Eukaryota</taxon>
        <taxon>Metazoa</taxon>
        <taxon>Chordata</taxon>
        <taxon>Craniata</taxon>
        <taxon>Vertebrata</taxon>
        <taxon>Euteleostomi</taxon>
        <taxon>Lepidosauria</taxon>
        <taxon>Squamata</taxon>
        <taxon>Bifurcata</taxon>
        <taxon>Unidentata</taxon>
        <taxon>Episquamata</taxon>
        <taxon>Toxicofera</taxon>
        <taxon>Iguania</taxon>
        <taxon>Acrodonta</taxon>
        <taxon>Agamidae</taxon>
        <taxon>Agaminae</taxon>
        <taxon>Phrynocephalus</taxon>
    </lineage>
</organism>
<feature type="non-terminal residue" evidence="1">
    <location>
        <position position="1"/>
    </location>
</feature>
<protein>
    <recommendedName>
        <fullName evidence="3">SGNH hydrolase-type esterase domain-containing protein</fullName>
    </recommendedName>
</protein>
<dbReference type="Proteomes" id="UP001142489">
    <property type="component" value="Unassembled WGS sequence"/>
</dbReference>
<evidence type="ECO:0000313" key="1">
    <source>
        <dbReference type="EMBL" id="KAJ7345560.1"/>
    </source>
</evidence>
<reference evidence="1" key="1">
    <citation type="journal article" date="2023" name="DNA Res.">
        <title>Chromosome-level genome assembly of Phrynocephalus forsythii using third-generation DNA sequencing and Hi-C analysis.</title>
        <authorList>
            <person name="Qi Y."/>
            <person name="Zhao W."/>
            <person name="Zhao Y."/>
            <person name="Niu C."/>
            <person name="Cao S."/>
            <person name="Zhang Y."/>
        </authorList>
    </citation>
    <scope>NUCLEOTIDE SEQUENCE</scope>
    <source>
        <tissue evidence="1">Muscle</tissue>
    </source>
</reference>
<dbReference type="SUPFAM" id="SSF52266">
    <property type="entry name" value="SGNH hydrolase"/>
    <property type="match status" value="1"/>
</dbReference>
<dbReference type="CDD" id="cd00229">
    <property type="entry name" value="SGNH_hydrolase"/>
    <property type="match status" value="1"/>
</dbReference>
<accession>A0A9Q0Y7B2</accession>
<evidence type="ECO:0000313" key="2">
    <source>
        <dbReference type="Proteomes" id="UP001142489"/>
    </source>
</evidence>
<comment type="caution">
    <text evidence="1">The sequence shown here is derived from an EMBL/GenBank/DDBJ whole genome shotgun (WGS) entry which is preliminary data.</text>
</comment>
<name>A0A9Q0Y7B2_9SAUR</name>
<dbReference type="AlphaFoldDB" id="A0A9Q0Y7B2"/>
<dbReference type="EMBL" id="JAPFRF010000001">
    <property type="protein sequence ID" value="KAJ7345560.1"/>
    <property type="molecule type" value="Genomic_DNA"/>
</dbReference>
<gene>
    <name evidence="1" type="ORF">JRQ81_001510</name>
</gene>
<keyword evidence="2" id="KW-1185">Reference proteome</keyword>
<sequence>QPDHQISQRWRQPRVHLQSGEVHLDFISVLVPIAGTRRQVWIVGHSIVHWAVEWAARSSAGEQLGLKHTLRIEWLGMRGMLWDRLLPTVWKRAREQGHPDTLIVQLGENDLTGWKGIDLILSMKATLEFLHDSFPDMMIIWSDLLQQRVWRGAASIRGVERARRKINRAIGNLVSQWGRVIISHHDISFRNSKLFRQDGVHLSDMGMEQWLKSIKAAIVKWWKLQYSGGRRV</sequence>
<proteinExistence type="predicted"/>
<dbReference type="InterPro" id="IPR036514">
    <property type="entry name" value="SGNH_hydro_sf"/>
</dbReference>